<keyword evidence="2" id="KW-1185">Reference proteome</keyword>
<reference evidence="1 2" key="1">
    <citation type="submission" date="2023-01" db="EMBL/GenBank/DDBJ databases">
        <title>Vibrio sp. KJ40-1 sp.nov, isolated from marine algae.</title>
        <authorList>
            <person name="Butt M."/>
            <person name="Kim J.M.J."/>
            <person name="Jeon C.O.C."/>
        </authorList>
    </citation>
    <scope>NUCLEOTIDE SEQUENCE [LARGE SCALE GENOMIC DNA]</scope>
    <source>
        <strain evidence="1 2">KJ40-1</strain>
    </source>
</reference>
<evidence type="ECO:0008006" key="3">
    <source>
        <dbReference type="Google" id="ProtNLM"/>
    </source>
</evidence>
<gene>
    <name evidence="1" type="ORF">PGX00_12125</name>
</gene>
<evidence type="ECO:0000313" key="1">
    <source>
        <dbReference type="EMBL" id="MDB1124360.1"/>
    </source>
</evidence>
<evidence type="ECO:0000313" key="2">
    <source>
        <dbReference type="Proteomes" id="UP001210678"/>
    </source>
</evidence>
<comment type="caution">
    <text evidence="1">The sequence shown here is derived from an EMBL/GenBank/DDBJ whole genome shotgun (WGS) entry which is preliminary data.</text>
</comment>
<sequence>MSDLMSLQVGLRHNWSITKILSLRGFDIVPSKSYEGLFAMLNSQRFHYIPRGINEIYNELDSRKSKLNNVVIEPELVLYIPSPTYLFVSPKYPRLAQRFEDGLELMVANGTLKVIFDKYFTHHIERADIKNRRIIVVGNPLLPELTPLERSDLWWSP</sequence>
<dbReference type="Gene3D" id="3.40.190.10">
    <property type="entry name" value="Periplasmic binding protein-like II"/>
    <property type="match status" value="1"/>
</dbReference>
<accession>A0ABT4YSA1</accession>
<proteinExistence type="predicted"/>
<dbReference type="SUPFAM" id="SSF53850">
    <property type="entry name" value="Periplasmic binding protein-like II"/>
    <property type="match status" value="1"/>
</dbReference>
<organism evidence="1 2">
    <name type="scientific">Vibrio algarum</name>
    <dbReference type="NCBI Taxonomy" id="3020714"/>
    <lineage>
        <taxon>Bacteria</taxon>
        <taxon>Pseudomonadati</taxon>
        <taxon>Pseudomonadota</taxon>
        <taxon>Gammaproteobacteria</taxon>
        <taxon>Vibrionales</taxon>
        <taxon>Vibrionaceae</taxon>
        <taxon>Vibrio</taxon>
    </lineage>
</organism>
<protein>
    <recommendedName>
        <fullName evidence="3">Solute-binding protein family 3/N-terminal domain-containing protein</fullName>
    </recommendedName>
</protein>
<dbReference type="EMBL" id="JAQLOI010000001">
    <property type="protein sequence ID" value="MDB1124360.1"/>
    <property type="molecule type" value="Genomic_DNA"/>
</dbReference>
<dbReference type="Proteomes" id="UP001210678">
    <property type="component" value="Unassembled WGS sequence"/>
</dbReference>
<dbReference type="RefSeq" id="WP_272136766.1">
    <property type="nucleotide sequence ID" value="NZ_JAQLOI010000001.1"/>
</dbReference>
<name>A0ABT4YSA1_9VIBR</name>